<feature type="region of interest" description="Disordered" evidence="1">
    <location>
        <begin position="55"/>
        <end position="92"/>
    </location>
</feature>
<keyword evidence="3" id="KW-1185">Reference proteome</keyword>
<organism evidence="2 3">
    <name type="scientific">Wickerhamomyces pijperi</name>
    <name type="common">Yeast</name>
    <name type="synonym">Pichia pijperi</name>
    <dbReference type="NCBI Taxonomy" id="599730"/>
    <lineage>
        <taxon>Eukaryota</taxon>
        <taxon>Fungi</taxon>
        <taxon>Dikarya</taxon>
        <taxon>Ascomycota</taxon>
        <taxon>Saccharomycotina</taxon>
        <taxon>Saccharomycetes</taxon>
        <taxon>Phaffomycetales</taxon>
        <taxon>Wickerhamomycetaceae</taxon>
        <taxon>Wickerhamomyces</taxon>
    </lineage>
</organism>
<accession>A0A9P8Q4T8</accession>
<dbReference type="OrthoDB" id="4096620at2759"/>
<feature type="compositionally biased region" description="Low complexity" evidence="1">
    <location>
        <begin position="80"/>
        <end position="92"/>
    </location>
</feature>
<name>A0A9P8Q4T8_WICPI</name>
<gene>
    <name evidence="2" type="ORF">WICPIJ_004747</name>
</gene>
<feature type="region of interest" description="Disordered" evidence="1">
    <location>
        <begin position="1"/>
        <end position="43"/>
    </location>
</feature>
<dbReference type="AlphaFoldDB" id="A0A9P8Q4T8"/>
<dbReference type="EMBL" id="JAEUBG010002638">
    <property type="protein sequence ID" value="KAH3684272.1"/>
    <property type="molecule type" value="Genomic_DNA"/>
</dbReference>
<comment type="caution">
    <text evidence="2">The sequence shown here is derived from an EMBL/GenBank/DDBJ whole genome shotgun (WGS) entry which is preliminary data.</text>
</comment>
<evidence type="ECO:0000313" key="2">
    <source>
        <dbReference type="EMBL" id="KAH3684272.1"/>
    </source>
</evidence>
<proteinExistence type="predicted"/>
<reference evidence="2" key="2">
    <citation type="submission" date="2021-01" db="EMBL/GenBank/DDBJ databases">
        <authorList>
            <person name="Schikora-Tamarit M.A."/>
        </authorList>
    </citation>
    <scope>NUCLEOTIDE SEQUENCE</scope>
    <source>
        <strain evidence="2">CBS2887</strain>
    </source>
</reference>
<protein>
    <submittedName>
        <fullName evidence="2">Uncharacterized protein</fullName>
    </submittedName>
</protein>
<evidence type="ECO:0000313" key="3">
    <source>
        <dbReference type="Proteomes" id="UP000774326"/>
    </source>
</evidence>
<reference evidence="2" key="1">
    <citation type="journal article" date="2021" name="Open Biol.">
        <title>Shared evolutionary footprints suggest mitochondrial oxidative damage underlies multiple complex I losses in fungi.</title>
        <authorList>
            <person name="Schikora-Tamarit M.A."/>
            <person name="Marcet-Houben M."/>
            <person name="Nosek J."/>
            <person name="Gabaldon T."/>
        </authorList>
    </citation>
    <scope>NUCLEOTIDE SEQUENCE</scope>
    <source>
        <strain evidence="2">CBS2887</strain>
    </source>
</reference>
<sequence length="92" mass="10245">MSYLNRSNTGNSGNHAFNRPFSTNNPFRNASVDSSINDPNFQNWVNNNRVSQASFSSDEDEFDHFRVPAMPKPAFDRQLSVHSTGSNGSSSM</sequence>
<evidence type="ECO:0000256" key="1">
    <source>
        <dbReference type="SAM" id="MobiDB-lite"/>
    </source>
</evidence>
<dbReference type="Proteomes" id="UP000774326">
    <property type="component" value="Unassembled WGS sequence"/>
</dbReference>